<dbReference type="Pfam" id="PF00107">
    <property type="entry name" value="ADH_zinc_N"/>
    <property type="match status" value="1"/>
</dbReference>
<dbReference type="Gene3D" id="3.90.180.10">
    <property type="entry name" value="Medium-chain alcohol dehydrogenases, catalytic domain"/>
    <property type="match status" value="1"/>
</dbReference>
<dbReference type="Pfam" id="PF16884">
    <property type="entry name" value="ADH_N_2"/>
    <property type="match status" value="1"/>
</dbReference>
<evidence type="ECO:0000256" key="1">
    <source>
        <dbReference type="ARBA" id="ARBA00023002"/>
    </source>
</evidence>
<dbReference type="FunFam" id="3.40.50.720:FF:000121">
    <property type="entry name" value="Prostaglandin reductase 2"/>
    <property type="match status" value="1"/>
</dbReference>
<organism evidence="3 4">
    <name type="scientific">Bradyrhizobium lablabi</name>
    <dbReference type="NCBI Taxonomy" id="722472"/>
    <lineage>
        <taxon>Bacteria</taxon>
        <taxon>Pseudomonadati</taxon>
        <taxon>Pseudomonadota</taxon>
        <taxon>Alphaproteobacteria</taxon>
        <taxon>Hyphomicrobiales</taxon>
        <taxon>Nitrobacteraceae</taxon>
        <taxon>Bradyrhizobium</taxon>
    </lineage>
</organism>
<evidence type="ECO:0000259" key="2">
    <source>
        <dbReference type="SMART" id="SM00829"/>
    </source>
</evidence>
<sequence length="333" mass="35398">MSALSTKRIVLAARPVGKAKEDDFRLEQAPVSDPGAGQLLLRTRYLSLDPYMRGRMEEAVAIGDVMVGQSVVDVLVSNHPSYKAGDVVLAQTGWQTLSISNGERLRKLDAADFPITTGLGVLGMPGFTAYVGMRLIGQPKRGETVVVAAASGPVGSLVGQLARIAGARAVGIAGGPDKCAFVKNKLGFDVAIDHRAPDLAQKLAVACPNGIDVYFENVGGAVWAAAWPLLNRLARVPVCGLVSQFGQQTPPGPDRLPATMRQILVKGLTVRGFINSDFLDQFSDFQREVSAGVSSGQIKYREDVIDGLENAPKAFIGMLEGRNFGKVIIRVAD</sequence>
<dbReference type="PANTHER" id="PTHR43205">
    <property type="entry name" value="PROSTAGLANDIN REDUCTASE"/>
    <property type="match status" value="1"/>
</dbReference>
<dbReference type="InterPro" id="IPR020843">
    <property type="entry name" value="ER"/>
</dbReference>
<accession>A0A1M7CP21</accession>
<dbReference type="InterPro" id="IPR041694">
    <property type="entry name" value="ADH_N_2"/>
</dbReference>
<dbReference type="InterPro" id="IPR045010">
    <property type="entry name" value="MDR_fam"/>
</dbReference>
<dbReference type="AlphaFoldDB" id="A0A1M7CP21"/>
<protein>
    <recommendedName>
        <fullName evidence="2">Enoyl reductase (ER) domain-containing protein</fullName>
    </recommendedName>
</protein>
<dbReference type="RefSeq" id="WP_074824667.1">
    <property type="nucleotide sequence ID" value="NZ_FNTI01000001.1"/>
</dbReference>
<dbReference type="CDD" id="cd05288">
    <property type="entry name" value="PGDH"/>
    <property type="match status" value="1"/>
</dbReference>
<evidence type="ECO:0000313" key="4">
    <source>
        <dbReference type="Proteomes" id="UP000183208"/>
    </source>
</evidence>
<gene>
    <name evidence="3" type="ORF">SAMN05444171_4966</name>
</gene>
<dbReference type="InterPro" id="IPR011032">
    <property type="entry name" value="GroES-like_sf"/>
</dbReference>
<dbReference type="SMART" id="SM00829">
    <property type="entry name" value="PKS_ER"/>
    <property type="match status" value="1"/>
</dbReference>
<dbReference type="OrthoDB" id="9805663at2"/>
<reference evidence="3 4" key="1">
    <citation type="submission" date="2016-10" db="EMBL/GenBank/DDBJ databases">
        <authorList>
            <person name="de Groot N.N."/>
        </authorList>
    </citation>
    <scope>NUCLEOTIDE SEQUENCE [LARGE SCALE GENOMIC DNA]</scope>
    <source>
        <strain evidence="3 4">GAS522</strain>
    </source>
</reference>
<evidence type="ECO:0000313" key="3">
    <source>
        <dbReference type="EMBL" id="SED73004.1"/>
    </source>
</evidence>
<feature type="domain" description="Enoyl reductase (ER)" evidence="2">
    <location>
        <begin position="20"/>
        <end position="329"/>
    </location>
</feature>
<dbReference type="PANTHER" id="PTHR43205:SF7">
    <property type="entry name" value="PROSTAGLANDIN REDUCTASE 1"/>
    <property type="match status" value="1"/>
</dbReference>
<dbReference type="EMBL" id="FNTI01000001">
    <property type="protein sequence ID" value="SED73004.1"/>
    <property type="molecule type" value="Genomic_DNA"/>
</dbReference>
<dbReference type="GO" id="GO:0016628">
    <property type="term" value="F:oxidoreductase activity, acting on the CH-CH group of donors, NAD or NADP as acceptor"/>
    <property type="evidence" value="ECO:0007669"/>
    <property type="project" value="InterPro"/>
</dbReference>
<dbReference type="SUPFAM" id="SSF50129">
    <property type="entry name" value="GroES-like"/>
    <property type="match status" value="2"/>
</dbReference>
<dbReference type="InterPro" id="IPR036291">
    <property type="entry name" value="NAD(P)-bd_dom_sf"/>
</dbReference>
<proteinExistence type="predicted"/>
<dbReference type="SUPFAM" id="SSF51735">
    <property type="entry name" value="NAD(P)-binding Rossmann-fold domains"/>
    <property type="match status" value="1"/>
</dbReference>
<keyword evidence="1" id="KW-0560">Oxidoreductase</keyword>
<dbReference type="Proteomes" id="UP000183208">
    <property type="component" value="Unassembled WGS sequence"/>
</dbReference>
<dbReference type="InterPro" id="IPR013149">
    <property type="entry name" value="ADH-like_C"/>
</dbReference>
<dbReference type="Gene3D" id="3.40.50.720">
    <property type="entry name" value="NAD(P)-binding Rossmann-like Domain"/>
    <property type="match status" value="1"/>
</dbReference>
<name>A0A1M7CP21_9BRAD</name>